<dbReference type="SUPFAM" id="SSF159501">
    <property type="entry name" value="EreA/ChaN-like"/>
    <property type="match status" value="1"/>
</dbReference>
<dbReference type="Proteomes" id="UP000321514">
    <property type="component" value="Unassembled WGS sequence"/>
</dbReference>
<dbReference type="OrthoDB" id="5949900at2"/>
<dbReference type="EMBL" id="BJXR01000038">
    <property type="protein sequence ID" value="GEN10381.1"/>
    <property type="molecule type" value="Genomic_DNA"/>
</dbReference>
<dbReference type="EMBL" id="FOIB01000010">
    <property type="protein sequence ID" value="SEU34223.1"/>
    <property type="molecule type" value="Genomic_DNA"/>
</dbReference>
<dbReference type="RefSeq" id="WP_074957680.1">
    <property type="nucleotide sequence ID" value="NZ_BJXR01000038.1"/>
</dbReference>
<proteinExistence type="predicted"/>
<dbReference type="InterPro" id="IPR052036">
    <property type="entry name" value="Hydrolase/PRTase-associated"/>
</dbReference>
<evidence type="ECO:0000313" key="2">
    <source>
        <dbReference type="EMBL" id="SEU34223.1"/>
    </source>
</evidence>
<reference evidence="2 3" key="1">
    <citation type="submission" date="2016-10" db="EMBL/GenBank/DDBJ databases">
        <authorList>
            <person name="Varghese N."/>
            <person name="Submissions S."/>
        </authorList>
    </citation>
    <scope>NUCLEOTIDE SEQUENCE [LARGE SCALE GENOMIC DNA]</scope>
    <source>
        <strain evidence="2 3">DSM 16525</strain>
    </source>
</reference>
<evidence type="ECO:0000313" key="4">
    <source>
        <dbReference type="Proteomes" id="UP000321514"/>
    </source>
</evidence>
<dbReference type="Gene3D" id="3.30.1870.10">
    <property type="entry name" value="EreA-like, domain 2"/>
    <property type="match status" value="1"/>
</dbReference>
<name>A0A511T863_MYXFU</name>
<sequence length="403" mass="44844">MRSVLFLLLLAGCATPSRRAEGPVATEVDRVVRDLCDKRVALLGEESHHGSARTLDFKVELTRRLVEECHYDAFFIEAGVYDFLRIQERLEAGQPITQDMVADAVGGLWANEEVAPLIPLLTRWLRAGTVVAGGIDDQVNRGTYAQREMTRELLPALAGPRRAECGEEIERYMSWRYDDTHRFTAANAARIQGCWAELAGRTSTSRSHGWMARNLERFFARQVAVMSRPPPPDGGPTDWSTFNDRDQSMFSNLEWHLSQSPAPRKAIVWLATVHAAKDLRHMDDGGGPPVPFGAHVRARFGEQSFALGFSALQGKYSLASTPRTYVLEPARAESLEAWALSSPSADRRYVDAHQLRARGSTVARPVNYTWMTTSWATVIDGLLVFREEAPPRPLAPASTARGE</sequence>
<protein>
    <submittedName>
        <fullName evidence="1 2">Erythromycin esterase</fullName>
    </submittedName>
</protein>
<dbReference type="AlphaFoldDB" id="A0A511T863"/>
<evidence type="ECO:0000313" key="3">
    <source>
        <dbReference type="Proteomes" id="UP000183760"/>
    </source>
</evidence>
<reference evidence="1 4" key="2">
    <citation type="submission" date="2019-07" db="EMBL/GenBank/DDBJ databases">
        <title>Whole genome shotgun sequence of Myxococcus fulvus NBRC 100333.</title>
        <authorList>
            <person name="Hosoyama A."/>
            <person name="Uohara A."/>
            <person name="Ohji S."/>
            <person name="Ichikawa N."/>
        </authorList>
    </citation>
    <scope>NUCLEOTIDE SEQUENCE [LARGE SCALE GENOMIC DNA]</scope>
    <source>
        <strain evidence="1 4">NBRC 100333</strain>
    </source>
</reference>
<dbReference type="STRING" id="1334629.MFUL124B02_13465"/>
<dbReference type="GO" id="GO:0046677">
    <property type="term" value="P:response to antibiotic"/>
    <property type="evidence" value="ECO:0007669"/>
    <property type="project" value="InterPro"/>
</dbReference>
<dbReference type="PANTHER" id="PTHR31299">
    <property type="entry name" value="ESTERASE, PUTATIVE (AFU_ORTHOLOGUE AFUA_1G05850)-RELATED"/>
    <property type="match status" value="1"/>
</dbReference>
<dbReference type="Gene3D" id="1.20.1440.30">
    <property type="entry name" value="Biosynthetic Protein domain"/>
    <property type="match status" value="1"/>
</dbReference>
<dbReference type="Pfam" id="PF05139">
    <property type="entry name" value="Erythro_esteras"/>
    <property type="match status" value="1"/>
</dbReference>
<accession>A0A511T863</accession>
<comment type="caution">
    <text evidence="1">The sequence shown here is derived from an EMBL/GenBank/DDBJ whole genome shotgun (WGS) entry which is preliminary data.</text>
</comment>
<gene>
    <name evidence="1" type="ORF">MFU01_54180</name>
    <name evidence="2" type="ORF">SAMN05443572_11019</name>
</gene>
<dbReference type="PANTHER" id="PTHR31299:SF0">
    <property type="entry name" value="ESTERASE, PUTATIVE (AFU_ORTHOLOGUE AFUA_1G05850)-RELATED"/>
    <property type="match status" value="1"/>
</dbReference>
<dbReference type="CDD" id="cd14728">
    <property type="entry name" value="Ere-like"/>
    <property type="match status" value="1"/>
</dbReference>
<evidence type="ECO:0000313" key="1">
    <source>
        <dbReference type="EMBL" id="GEN10381.1"/>
    </source>
</evidence>
<dbReference type="Gene3D" id="3.40.1660.10">
    <property type="entry name" value="EreA-like (biosynthetic domain)"/>
    <property type="match status" value="1"/>
</dbReference>
<dbReference type="InterPro" id="IPR007815">
    <property type="entry name" value="Emycin_Estase"/>
</dbReference>
<keyword evidence="3" id="KW-1185">Reference proteome</keyword>
<dbReference type="Proteomes" id="UP000183760">
    <property type="component" value="Unassembled WGS sequence"/>
</dbReference>
<organism evidence="1 4">
    <name type="scientific">Myxococcus fulvus</name>
    <dbReference type="NCBI Taxonomy" id="33"/>
    <lineage>
        <taxon>Bacteria</taxon>
        <taxon>Pseudomonadati</taxon>
        <taxon>Myxococcota</taxon>
        <taxon>Myxococcia</taxon>
        <taxon>Myxococcales</taxon>
        <taxon>Cystobacterineae</taxon>
        <taxon>Myxococcaceae</taxon>
        <taxon>Myxococcus</taxon>
    </lineage>
</organism>